<dbReference type="SMART" id="SM00606">
    <property type="entry name" value="CBD_IV"/>
    <property type="match status" value="1"/>
</dbReference>
<gene>
    <name evidence="8" type="ORF">ESZ26_11700</name>
    <name evidence="9" type="ORF">ESZ27_08935</name>
</gene>
<comment type="caution">
    <text evidence="9">The sequence shown here is derived from an EMBL/GenBank/DDBJ whole genome shotgun (WGS) entry which is preliminary data.</text>
</comment>
<accession>A0A5C6QFN9</accession>
<dbReference type="PROSITE" id="PS51007">
    <property type="entry name" value="CYTC"/>
    <property type="match status" value="1"/>
</dbReference>
<dbReference type="InterPro" id="IPR010538">
    <property type="entry name" value="DHOR"/>
</dbReference>
<dbReference type="InterPro" id="IPR005084">
    <property type="entry name" value="CBM6"/>
</dbReference>
<dbReference type="SUPFAM" id="SSF103647">
    <property type="entry name" value="TSP type-3 repeat"/>
    <property type="match status" value="2"/>
</dbReference>
<dbReference type="Proteomes" id="UP000321917">
    <property type="component" value="Unassembled WGS sequence"/>
</dbReference>
<dbReference type="OrthoDB" id="9805202at2"/>
<evidence type="ECO:0000313" key="8">
    <source>
        <dbReference type="EMBL" id="TWX58350.1"/>
    </source>
</evidence>
<dbReference type="GO" id="GO:0005509">
    <property type="term" value="F:calcium ion binding"/>
    <property type="evidence" value="ECO:0007669"/>
    <property type="project" value="InterPro"/>
</dbReference>
<feature type="domain" description="CBM6" evidence="7">
    <location>
        <begin position="122"/>
        <end position="256"/>
    </location>
</feature>
<dbReference type="CDD" id="cd04080">
    <property type="entry name" value="CBM6_cellulase-like"/>
    <property type="match status" value="1"/>
</dbReference>
<feature type="domain" description="Cytochrome c" evidence="6">
    <location>
        <begin position="935"/>
        <end position="1083"/>
    </location>
</feature>
<evidence type="ECO:0000259" key="7">
    <source>
        <dbReference type="PROSITE" id="PS51175"/>
    </source>
</evidence>
<dbReference type="Proteomes" id="UP000321525">
    <property type="component" value="Unassembled WGS sequence"/>
</dbReference>
<keyword evidence="2 5" id="KW-0479">Metal-binding</keyword>
<dbReference type="GO" id="GO:0004130">
    <property type="term" value="F:cytochrome-c peroxidase activity"/>
    <property type="evidence" value="ECO:0007669"/>
    <property type="project" value="TreeGrafter"/>
</dbReference>
<dbReference type="Pfam" id="PF03422">
    <property type="entry name" value="CBM_6"/>
    <property type="match status" value="1"/>
</dbReference>
<dbReference type="PANTHER" id="PTHR30600:SF4">
    <property type="entry name" value="CYTOCHROME C DOMAIN-CONTAINING PROTEIN"/>
    <property type="match status" value="1"/>
</dbReference>
<dbReference type="SUPFAM" id="SSF49785">
    <property type="entry name" value="Galactose-binding domain-like"/>
    <property type="match status" value="1"/>
</dbReference>
<evidence type="ECO:0000313" key="10">
    <source>
        <dbReference type="Proteomes" id="UP000321525"/>
    </source>
</evidence>
<dbReference type="InterPro" id="IPR009056">
    <property type="entry name" value="Cyt_c-like_dom"/>
</dbReference>
<evidence type="ECO:0000256" key="3">
    <source>
        <dbReference type="ARBA" id="ARBA00022729"/>
    </source>
</evidence>
<keyword evidence="10" id="KW-1185">Reference proteome</keyword>
<evidence type="ECO:0000313" key="9">
    <source>
        <dbReference type="EMBL" id="TWX67402.1"/>
    </source>
</evidence>
<evidence type="ECO:0000313" key="11">
    <source>
        <dbReference type="Proteomes" id="UP000321917"/>
    </source>
</evidence>
<dbReference type="PROSITE" id="PS51175">
    <property type="entry name" value="CBM6"/>
    <property type="match status" value="1"/>
</dbReference>
<dbReference type="PROSITE" id="PS51257">
    <property type="entry name" value="PROKAR_LIPOPROTEIN"/>
    <property type="match status" value="1"/>
</dbReference>
<dbReference type="Pfam" id="PF03640">
    <property type="entry name" value="Lipoprotein_15"/>
    <property type="match status" value="1"/>
</dbReference>
<dbReference type="Gene3D" id="1.10.760.10">
    <property type="entry name" value="Cytochrome c-like domain"/>
    <property type="match status" value="1"/>
</dbReference>
<dbReference type="GO" id="GO:0030246">
    <property type="term" value="F:carbohydrate binding"/>
    <property type="evidence" value="ECO:0007669"/>
    <property type="project" value="InterPro"/>
</dbReference>
<sequence length="1083" mass="116787">MRKSTLNLSALTGALSVFSKKMLSLLLLSTLISCGGGSTPTEKETINADTDNDGVFDQVDSCPNTLANTTVDASGCDIIIVSVDTDSDNDGVKDAADTCPETPDNTRVDSSGCAVIEEVVDVLVQAEDYISYFDTTARNEGGASYRNDAVDIEVTTDVGGGYNIGYTQATEWLEYPVTLSAGTYTISSRVASDSGGGNYTLSINGNTIGSDNVASTGGWQTFETHVVNSFLTTSGTFTLRLAINAGSFNINWLQITAVIDDDLDGIGNDLDLCPDTLENAEINEVGCADSDGDGVFNNLDNCPDTPIGTFVDFVGCEAVEQLIEVAFNNDILVGGEDSQKPGFSLYTFDNDIGSDGSNCNDGCAVNWPPLLVADGVASGVPNLSIINRNDGTTQAAYQGKPLYFYKGDTEKGTTEGAAIAGWNLQEYGLFGDIVPLYTSSTAQEHALIYETNDAVVTKFADRGRDRHAKEDQFQQYDHYLSHYWTHRTARYKFTDYVAKGGSSILIEWVTQWQLEALEFRAWYSGMNTVAEYHGNYEPNVVTVGHGSYDDDLVQTSTSGDQYKYSVTINEFRGLNGSIETLSIGQHMEIEVSQFLLGVPEGRSNYYGTTYLYQVGKGGMAPWKAVGDFDDKSSERENSHPIAKQGWLGGNTTLSYQYTNEPNDHFMQMATNLSSLNGQAFVLGRRIHHTSFVDGKHDEDPANGVFSEMVGKSGTHFVNHSCASCHERNGRAAPAPIGEALDKWVFKIADADGEPDAQRGDVLQPSNTGSVQSEGTVAIESWTEVNGLRSPNYKFSTGTPEKFSARIAPQLVGLGLLEAIPEETILAMADVNDEFAPFGISGKAQSAIDPETQDIRLGRFGWKAATSSIKHQVAAAFNTDMGVMTSVLPSPDCGSAQQERNECGHDQSEISDQHLNNLVKYIALLGVRAQRGLDDPQVQQGQALFSSIGCVDCHTATLQTSIYHPFTELRDQTIHPYTDLLLHDMGEGLADNLGEGNATGAEWRTTPLWGIGLSACVTGGVENPVGGQGNEVCTPEHSYLHDGRARTIDEAILWHGGESEASKVKYEALSDADEAALIAFLKSL</sequence>
<evidence type="ECO:0000259" key="6">
    <source>
        <dbReference type="PROSITE" id="PS51007"/>
    </source>
</evidence>
<dbReference type="InterPro" id="IPR005297">
    <property type="entry name" value="Lipoprotein_repeat"/>
</dbReference>
<keyword evidence="3" id="KW-0732">Signal</keyword>
<dbReference type="InterPro" id="IPR028974">
    <property type="entry name" value="TSP_type-3_rpt"/>
</dbReference>
<evidence type="ECO:0000256" key="5">
    <source>
        <dbReference type="PROSITE-ProRule" id="PRU00433"/>
    </source>
</evidence>
<dbReference type="SUPFAM" id="SSF46626">
    <property type="entry name" value="Cytochrome c"/>
    <property type="match status" value="1"/>
</dbReference>
<dbReference type="EMBL" id="VOLQ01000014">
    <property type="protein sequence ID" value="TWX67402.1"/>
    <property type="molecule type" value="Genomic_DNA"/>
</dbReference>
<protein>
    <submittedName>
        <fullName evidence="9">Carbohydrate-binding protein</fullName>
    </submittedName>
</protein>
<dbReference type="AlphaFoldDB" id="A0A5C6QFN9"/>
<proteinExistence type="predicted"/>
<evidence type="ECO:0000256" key="1">
    <source>
        <dbReference type="ARBA" id="ARBA00022617"/>
    </source>
</evidence>
<dbReference type="GO" id="GO:0020037">
    <property type="term" value="F:heme binding"/>
    <property type="evidence" value="ECO:0007669"/>
    <property type="project" value="InterPro"/>
</dbReference>
<reference evidence="9 11" key="1">
    <citation type="submission" date="2019-07" db="EMBL/GenBank/DDBJ databases">
        <title>Genomes of sea-ice associated Colwellia species.</title>
        <authorList>
            <person name="Bowman J.P."/>
        </authorList>
    </citation>
    <scope>NUCLEOTIDE SEQUENCE [LARGE SCALE GENOMIC DNA]</scope>
    <source>
        <strain evidence="8 10">ACAM 607</strain>
        <strain evidence="9 11">IC036</strain>
    </source>
</reference>
<dbReference type="PANTHER" id="PTHR30600">
    <property type="entry name" value="CYTOCHROME C PEROXIDASE-RELATED"/>
    <property type="match status" value="1"/>
</dbReference>
<dbReference type="InterPro" id="IPR051395">
    <property type="entry name" value="Cytochrome_c_Peroxidase/MauG"/>
</dbReference>
<dbReference type="GO" id="GO:0007155">
    <property type="term" value="P:cell adhesion"/>
    <property type="evidence" value="ECO:0007669"/>
    <property type="project" value="InterPro"/>
</dbReference>
<name>A0A5C6QFN9_9GAMM</name>
<dbReference type="Pfam" id="PF06537">
    <property type="entry name" value="DHOR"/>
    <property type="match status" value="1"/>
</dbReference>
<dbReference type="Gene3D" id="2.60.120.260">
    <property type="entry name" value="Galactose-binding domain-like"/>
    <property type="match status" value="1"/>
</dbReference>
<evidence type="ECO:0000256" key="4">
    <source>
        <dbReference type="ARBA" id="ARBA00023004"/>
    </source>
</evidence>
<evidence type="ECO:0000256" key="2">
    <source>
        <dbReference type="ARBA" id="ARBA00022723"/>
    </source>
</evidence>
<keyword evidence="4 5" id="KW-0408">Iron</keyword>
<dbReference type="InterPro" id="IPR006584">
    <property type="entry name" value="Cellulose-bd_IV"/>
</dbReference>
<keyword evidence="1 5" id="KW-0349">Heme</keyword>
<organism evidence="9 11">
    <name type="scientific">Colwellia hornerae</name>
    <dbReference type="NCBI Taxonomy" id="89402"/>
    <lineage>
        <taxon>Bacteria</taxon>
        <taxon>Pseudomonadati</taxon>
        <taxon>Pseudomonadota</taxon>
        <taxon>Gammaproteobacteria</taxon>
        <taxon>Alteromonadales</taxon>
        <taxon>Colwelliaceae</taxon>
        <taxon>Colwellia</taxon>
    </lineage>
</organism>
<dbReference type="Pfam" id="PF02412">
    <property type="entry name" value="TSP_3"/>
    <property type="match status" value="3"/>
</dbReference>
<dbReference type="InterPro" id="IPR008979">
    <property type="entry name" value="Galactose-bd-like_sf"/>
</dbReference>
<dbReference type="GO" id="GO:0009055">
    <property type="term" value="F:electron transfer activity"/>
    <property type="evidence" value="ECO:0007669"/>
    <property type="project" value="InterPro"/>
</dbReference>
<dbReference type="InterPro" id="IPR003367">
    <property type="entry name" value="Thrombospondin_3-like_rpt"/>
</dbReference>
<dbReference type="RefSeq" id="WP_146799697.1">
    <property type="nucleotide sequence ID" value="NZ_VOLP01000014.1"/>
</dbReference>
<dbReference type="EMBL" id="VOLR01000015">
    <property type="protein sequence ID" value="TWX58350.1"/>
    <property type="molecule type" value="Genomic_DNA"/>
</dbReference>
<dbReference type="InterPro" id="IPR036909">
    <property type="entry name" value="Cyt_c-like_dom_sf"/>
</dbReference>